<gene>
    <name evidence="1" type="ORF">CYY_002314</name>
</gene>
<keyword evidence="2" id="KW-1185">Reference proteome</keyword>
<dbReference type="AlphaFoldDB" id="A0A8J4Q0C8"/>
<accession>A0A8J4Q0C8</accession>
<evidence type="ECO:0000313" key="1">
    <source>
        <dbReference type="EMBL" id="KAF2076357.1"/>
    </source>
</evidence>
<organism evidence="1 2">
    <name type="scientific">Polysphondylium violaceum</name>
    <dbReference type="NCBI Taxonomy" id="133409"/>
    <lineage>
        <taxon>Eukaryota</taxon>
        <taxon>Amoebozoa</taxon>
        <taxon>Evosea</taxon>
        <taxon>Eumycetozoa</taxon>
        <taxon>Dictyostelia</taxon>
        <taxon>Dictyosteliales</taxon>
        <taxon>Dictyosteliaceae</taxon>
        <taxon>Polysphondylium</taxon>
    </lineage>
</organism>
<dbReference type="EMBL" id="AJWJ01000063">
    <property type="protein sequence ID" value="KAF2076357.1"/>
    <property type="molecule type" value="Genomic_DNA"/>
</dbReference>
<reference evidence="1" key="1">
    <citation type="submission" date="2020-01" db="EMBL/GenBank/DDBJ databases">
        <title>Development of genomics and gene disruption for Polysphondylium violaceum indicates a role for the polyketide synthase stlB in stalk morphogenesis.</title>
        <authorList>
            <person name="Narita B."/>
            <person name="Kawabe Y."/>
            <person name="Kin K."/>
            <person name="Saito T."/>
            <person name="Gibbs R."/>
            <person name="Kuspa A."/>
            <person name="Muzny D."/>
            <person name="Queller D."/>
            <person name="Richards S."/>
            <person name="Strassman J."/>
            <person name="Sucgang R."/>
            <person name="Worley K."/>
            <person name="Schaap P."/>
        </authorList>
    </citation>
    <scope>NUCLEOTIDE SEQUENCE</scope>
    <source>
        <strain evidence="1">QSvi11</strain>
    </source>
</reference>
<sequence length="192" mass="21885">MIICISNCQSPLLKKGVYTIRQSFTDPTVCNKTGGTAFHINEEPSWQLGGYSSWVFKEDSGRLIVLSNDKFVISGELAPTFDQKACHTFYVNMMFEPSKIRGRIVKDLFPKTYNKTVDTNKWSFYQPTVDSSVWYGTGCNHVYWIKYNFPESPMVSVGIGANGRNLNLGMYGYFPWSNVIEMNIDIIDPLKK</sequence>
<proteinExistence type="predicted"/>
<evidence type="ECO:0000313" key="2">
    <source>
        <dbReference type="Proteomes" id="UP000695562"/>
    </source>
</evidence>
<name>A0A8J4Q0C8_9MYCE</name>
<dbReference type="Proteomes" id="UP000695562">
    <property type="component" value="Unassembled WGS sequence"/>
</dbReference>
<comment type="caution">
    <text evidence="1">The sequence shown here is derived from an EMBL/GenBank/DDBJ whole genome shotgun (WGS) entry which is preliminary data.</text>
</comment>
<protein>
    <submittedName>
        <fullName evidence="1">Uncharacterized protein</fullName>
    </submittedName>
</protein>